<dbReference type="RefSeq" id="WP_328218835.1">
    <property type="nucleotide sequence ID" value="NZ_JARTLI010000027.1"/>
</dbReference>
<proteinExistence type="predicted"/>
<evidence type="ECO:0000313" key="1">
    <source>
        <dbReference type="EMBL" id="MED5052600.1"/>
    </source>
</evidence>
<organism evidence="1 2">
    <name type="scientific">Anoxybacteroides rupiense</name>
    <dbReference type="NCBI Taxonomy" id="311460"/>
    <lineage>
        <taxon>Bacteria</taxon>
        <taxon>Bacillati</taxon>
        <taxon>Bacillota</taxon>
        <taxon>Bacilli</taxon>
        <taxon>Bacillales</taxon>
        <taxon>Anoxybacillaceae</taxon>
        <taxon>Anoxybacteroides</taxon>
    </lineage>
</organism>
<dbReference type="AlphaFoldDB" id="A0ABD5IXX6"/>
<sequence length="134" mass="16320">MSKMVKISKTFHIRREALKLLYYLKADFMIKNHGNESNFWDEIFQYAYKKLEEVIVKDKKKIVVARISDKRVATGGYLNKELYYQLIEMGKKNKLKKYEIIELAIYFYALEHLKEDEQKFFNLERWGIIFMQKM</sequence>
<name>A0ABD5IXX6_9BACL</name>
<dbReference type="EMBL" id="JARTLI010000027">
    <property type="protein sequence ID" value="MED5052600.1"/>
    <property type="molecule type" value="Genomic_DNA"/>
</dbReference>
<comment type="caution">
    <text evidence="1">The sequence shown here is derived from an EMBL/GenBank/DDBJ whole genome shotgun (WGS) entry which is preliminary data.</text>
</comment>
<accession>A0ABD5IXX6</accession>
<protein>
    <submittedName>
        <fullName evidence="1">Uncharacterized protein</fullName>
    </submittedName>
</protein>
<evidence type="ECO:0000313" key="2">
    <source>
        <dbReference type="Proteomes" id="UP001339962"/>
    </source>
</evidence>
<gene>
    <name evidence="1" type="ORF">P9850_12305</name>
</gene>
<reference evidence="1 2" key="1">
    <citation type="submission" date="2023-03" db="EMBL/GenBank/DDBJ databases">
        <title>Bacillus Genome Sequencing.</title>
        <authorList>
            <person name="Dunlap C."/>
        </authorList>
    </citation>
    <scope>NUCLEOTIDE SEQUENCE [LARGE SCALE GENOMIC DNA]</scope>
    <source>
        <strain evidence="1 2">NRS-38</strain>
    </source>
</reference>
<dbReference type="Proteomes" id="UP001339962">
    <property type="component" value="Unassembled WGS sequence"/>
</dbReference>